<sequence>MSFRGNRGLSDKDNVAISRMPTGLRSRNTPSSGHRPVALSPPRSCPAQLVPLKPRLRPANSNASPVTPTTLYGETRKKSWVNSASKHLGLSKLRPKASFPREGIMNMDSTAAPGASLTKSLNVQPHNLSGSSRSPVPAPLSHPRHQSPEDKPLPSLPVATVKTKSPIRRSLIDCTERPLRRSLTPPYGGVQQQEDWPAIEPTKADTIRSEVSQSQVKPSLSESLYEGMRALDLHDDKEKIVQAEHNVEFKENIEPVAAATHFREANSAVTADSTTRPLSSSQLPKPRESLLRSLSSHVDSPMTQQTKTSALRLHQVKAIGGSIGEMAGSSGHIPPVRDRAESPSVWRSKQAFPGGPVRTNSRGRYGVTGRGSPYTIPTRSKSVQKTASRYKTSIDVGSSRNPVTDQGFGLAQRGTTTQQPSSPRQNGRKSSLPLPTRLTRQALDESSEGNMRKNSPSEPFMNIAVHELPGAGRPSSHLVEDFASNGVNENGNPSETTNKHKVELLNVKEMLSTTAPRDDESFVDSDGESGVSIHGYDSFGGYRVRRVGNGSRMGPTLRITDSASRVLLGQGGNDLVGKRSHRPSLNHKGSAPDIGSPRIAKDQVRRSSAIFSRPMSLVRNFTDRSLNLHHDADQDETQNLIGKDSSVDTVVRAELPDNSINFRMGQLGDLHTNVNARESTEKETSVYQTTPTSTQSDWPCKDFADFSTPSKPAAVTAKQKENASSSTTDGVITKRQTPSSSSRPPTIVLRAAPSKETAPFLFQDLAQEQAKQEKLVNDLAKATYDEVATVPEPKTTTPFPPRTSSRKPKPPPIIVSPPEHHPQSISFLAQRAPKAYAVNQDKIKKPRNVKTFSQSISPRTDSVKGRKISHVLAHSPSSSSKKTVISNIRGLFHKRSVESSKAATNAIESGAVSDEVNPNPAKAAGGPGSLRRKPVPTSTSGERDDKNVSCQLQVNSSDNGQTGQGKLKPTHESQATESQEQISRTGSRALRRKTPFISPTTPFTAGLNTSVFPTSPLETSAVAAKATAKKIASPTTHAHPQVRSPTTLSPTTPPTLAIATNMTHSLLDLARTSTDPTRKAHLIELSKCMVEVVSSARDAEKAMEKAKMEASRAECAWLKCLKDVGQVEGLIKGIVEFKA</sequence>
<keyword evidence="3" id="KW-1185">Reference proteome</keyword>
<feature type="compositionally biased region" description="Polar residues" evidence="1">
    <location>
        <begin position="375"/>
        <end position="404"/>
    </location>
</feature>
<dbReference type="Proteomes" id="UP000053411">
    <property type="component" value="Unassembled WGS sequence"/>
</dbReference>
<dbReference type="RefSeq" id="XP_016626409.1">
    <property type="nucleotide sequence ID" value="XM_016782519.1"/>
</dbReference>
<dbReference type="AlphaFoldDB" id="A0A0D2I4W1"/>
<dbReference type="OrthoDB" id="5407305at2759"/>
<feature type="compositionally biased region" description="Polar residues" evidence="1">
    <location>
        <begin position="948"/>
        <end position="961"/>
    </location>
</feature>
<evidence type="ECO:0000313" key="2">
    <source>
        <dbReference type="EMBL" id="KIX92286.1"/>
    </source>
</evidence>
<protein>
    <submittedName>
        <fullName evidence="2">Uncharacterized protein</fullName>
    </submittedName>
</protein>
<evidence type="ECO:0000256" key="1">
    <source>
        <dbReference type="SAM" id="MobiDB-lite"/>
    </source>
</evidence>
<feature type="region of interest" description="Disordered" evidence="1">
    <location>
        <begin position="265"/>
        <end position="288"/>
    </location>
</feature>
<feature type="compositionally biased region" description="Polar residues" evidence="1">
    <location>
        <begin position="722"/>
        <end position="737"/>
    </location>
</feature>
<feature type="region of interest" description="Disordered" evidence="1">
    <location>
        <begin position="1"/>
        <end position="44"/>
    </location>
</feature>
<feature type="compositionally biased region" description="Polar residues" evidence="1">
    <location>
        <begin position="121"/>
        <end position="134"/>
    </location>
</feature>
<accession>A0A0D2I4W1</accession>
<dbReference type="VEuPathDB" id="FungiDB:Z520_12032"/>
<dbReference type="GeneID" id="27717778"/>
<feature type="compositionally biased region" description="Polar residues" evidence="1">
    <location>
        <begin position="413"/>
        <end position="429"/>
    </location>
</feature>
<evidence type="ECO:0000313" key="3">
    <source>
        <dbReference type="Proteomes" id="UP000053411"/>
    </source>
</evidence>
<feature type="compositionally biased region" description="Polar residues" evidence="1">
    <location>
        <begin position="685"/>
        <end position="697"/>
    </location>
</feature>
<feature type="compositionally biased region" description="Polar residues" evidence="1">
    <location>
        <begin position="972"/>
        <end position="986"/>
    </location>
</feature>
<feature type="region of interest" description="Disordered" evidence="1">
    <location>
        <begin position="910"/>
        <end position="1001"/>
    </location>
</feature>
<feature type="region of interest" description="Disordered" evidence="1">
    <location>
        <begin position="1030"/>
        <end position="1052"/>
    </location>
</feature>
<feature type="compositionally biased region" description="Polar residues" evidence="1">
    <location>
        <begin position="267"/>
        <end position="283"/>
    </location>
</feature>
<feature type="region of interest" description="Disordered" evidence="1">
    <location>
        <begin position="677"/>
        <end position="746"/>
    </location>
</feature>
<feature type="region of interest" description="Disordered" evidence="1">
    <location>
        <begin position="324"/>
        <end position="458"/>
    </location>
</feature>
<reference evidence="2 3" key="1">
    <citation type="submission" date="2015-01" db="EMBL/GenBank/DDBJ databases">
        <title>The Genome Sequence of Fonsecaea multimorphosa CBS 102226.</title>
        <authorList>
            <consortium name="The Broad Institute Genomics Platform"/>
            <person name="Cuomo C."/>
            <person name="de Hoog S."/>
            <person name="Gorbushina A."/>
            <person name="Stielow B."/>
            <person name="Teixiera M."/>
            <person name="Abouelleil A."/>
            <person name="Chapman S.B."/>
            <person name="Priest M."/>
            <person name="Young S.K."/>
            <person name="Wortman J."/>
            <person name="Nusbaum C."/>
            <person name="Birren B."/>
        </authorList>
    </citation>
    <scope>NUCLEOTIDE SEQUENCE [LARGE SCALE GENOMIC DNA]</scope>
    <source>
        <strain evidence="2 3">CBS 102226</strain>
    </source>
</reference>
<feature type="region of interest" description="Disordered" evidence="1">
    <location>
        <begin position="121"/>
        <end position="158"/>
    </location>
</feature>
<feature type="region of interest" description="Disordered" evidence="1">
    <location>
        <begin position="791"/>
        <end position="812"/>
    </location>
</feature>
<name>A0A0D2I4W1_9EURO</name>
<feature type="region of interest" description="Disordered" evidence="1">
    <location>
        <begin position="575"/>
        <end position="601"/>
    </location>
</feature>
<proteinExistence type="predicted"/>
<dbReference type="EMBL" id="KN848107">
    <property type="protein sequence ID" value="KIX92286.1"/>
    <property type="molecule type" value="Genomic_DNA"/>
</dbReference>
<dbReference type="STRING" id="1442371.A0A0D2I4W1"/>
<gene>
    <name evidence="2" type="ORF">Z520_12032</name>
</gene>
<organism evidence="2 3">
    <name type="scientific">Fonsecaea multimorphosa CBS 102226</name>
    <dbReference type="NCBI Taxonomy" id="1442371"/>
    <lineage>
        <taxon>Eukaryota</taxon>
        <taxon>Fungi</taxon>
        <taxon>Dikarya</taxon>
        <taxon>Ascomycota</taxon>
        <taxon>Pezizomycotina</taxon>
        <taxon>Eurotiomycetes</taxon>
        <taxon>Chaetothyriomycetidae</taxon>
        <taxon>Chaetothyriales</taxon>
        <taxon>Herpotrichiellaceae</taxon>
        <taxon>Fonsecaea</taxon>
    </lineage>
</organism>
<feature type="compositionally biased region" description="Polar residues" evidence="1">
    <location>
        <begin position="448"/>
        <end position="457"/>
    </location>
</feature>